<dbReference type="InterPro" id="IPR010634">
    <property type="entry name" value="DUF1223"/>
</dbReference>
<accession>D8SDF5</accession>
<dbReference type="OMA" id="HVTYWDY"/>
<evidence type="ECO:0000313" key="1">
    <source>
        <dbReference type="EMBL" id="EFJ17615.1"/>
    </source>
</evidence>
<dbReference type="Gramene" id="EFJ17615">
    <property type="protein sequence ID" value="EFJ17615"/>
    <property type="gene ID" value="SELMODRAFT_57486"/>
</dbReference>
<dbReference type="AlphaFoldDB" id="D8SDF5"/>
<organism evidence="2">
    <name type="scientific">Selaginella moellendorffii</name>
    <name type="common">Spikemoss</name>
    <dbReference type="NCBI Taxonomy" id="88036"/>
    <lineage>
        <taxon>Eukaryota</taxon>
        <taxon>Viridiplantae</taxon>
        <taxon>Streptophyta</taxon>
        <taxon>Embryophyta</taxon>
        <taxon>Tracheophyta</taxon>
        <taxon>Lycopodiopsida</taxon>
        <taxon>Selaginellales</taxon>
        <taxon>Selaginellaceae</taxon>
        <taxon>Selaginella</taxon>
    </lineage>
</organism>
<dbReference type="eggNOG" id="ENOG502QQGJ">
    <property type="taxonomic scope" value="Eukaryota"/>
</dbReference>
<dbReference type="FunCoup" id="D8SDF5">
    <property type="interactions" value="17"/>
</dbReference>
<evidence type="ECO:0000313" key="2">
    <source>
        <dbReference type="Proteomes" id="UP000001514"/>
    </source>
</evidence>
<dbReference type="STRING" id="88036.D8SDF5"/>
<sequence length="234" mass="26199">VLVELFTSQGCSSCPPADLLISQLGQAKSSDVALEVPIVVLGFHVEYWDFMGWKDPFANSTWTLRQRNYGQALQQDSIYTPEVVVQGRSHCIASSLEPILALIHQAPRFAAPDITVSFSLPQRVLDTTMEAIIKFKVDKFTLDIMVALYENGLVTNCQKGENKGRILTNDFVVRSIAKAATLHDWPARKTVREHFKLPLWDTFNRTKCGAVVFLQNPSTMEVYGAQMVPLPEDL</sequence>
<dbReference type="EMBL" id="GL377613">
    <property type="protein sequence ID" value="EFJ17615.1"/>
    <property type="molecule type" value="Genomic_DNA"/>
</dbReference>
<evidence type="ECO:0008006" key="3">
    <source>
        <dbReference type="Google" id="ProtNLM"/>
    </source>
</evidence>
<dbReference type="HOGENOM" id="CLU_065609_1_0_1"/>
<keyword evidence="2" id="KW-1185">Reference proteome</keyword>
<dbReference type="SUPFAM" id="SSF52833">
    <property type="entry name" value="Thioredoxin-like"/>
    <property type="match status" value="1"/>
</dbReference>
<reference evidence="1 2" key="1">
    <citation type="journal article" date="2011" name="Science">
        <title>The Selaginella genome identifies genetic changes associated with the evolution of vascular plants.</title>
        <authorList>
            <person name="Banks J.A."/>
            <person name="Nishiyama T."/>
            <person name="Hasebe M."/>
            <person name="Bowman J.L."/>
            <person name="Gribskov M."/>
            <person name="dePamphilis C."/>
            <person name="Albert V.A."/>
            <person name="Aono N."/>
            <person name="Aoyama T."/>
            <person name="Ambrose B.A."/>
            <person name="Ashton N.W."/>
            <person name="Axtell M.J."/>
            <person name="Barker E."/>
            <person name="Barker M.S."/>
            <person name="Bennetzen J.L."/>
            <person name="Bonawitz N.D."/>
            <person name="Chapple C."/>
            <person name="Cheng C."/>
            <person name="Correa L.G."/>
            <person name="Dacre M."/>
            <person name="DeBarry J."/>
            <person name="Dreyer I."/>
            <person name="Elias M."/>
            <person name="Engstrom E.M."/>
            <person name="Estelle M."/>
            <person name="Feng L."/>
            <person name="Finet C."/>
            <person name="Floyd S.K."/>
            <person name="Frommer W.B."/>
            <person name="Fujita T."/>
            <person name="Gramzow L."/>
            <person name="Gutensohn M."/>
            <person name="Harholt J."/>
            <person name="Hattori M."/>
            <person name="Heyl A."/>
            <person name="Hirai T."/>
            <person name="Hiwatashi Y."/>
            <person name="Ishikawa M."/>
            <person name="Iwata M."/>
            <person name="Karol K.G."/>
            <person name="Koehler B."/>
            <person name="Kolukisaoglu U."/>
            <person name="Kubo M."/>
            <person name="Kurata T."/>
            <person name="Lalonde S."/>
            <person name="Li K."/>
            <person name="Li Y."/>
            <person name="Litt A."/>
            <person name="Lyons E."/>
            <person name="Manning G."/>
            <person name="Maruyama T."/>
            <person name="Michael T.P."/>
            <person name="Mikami K."/>
            <person name="Miyazaki S."/>
            <person name="Morinaga S."/>
            <person name="Murata T."/>
            <person name="Mueller-Roeber B."/>
            <person name="Nelson D.R."/>
            <person name="Obara M."/>
            <person name="Oguri Y."/>
            <person name="Olmstead R.G."/>
            <person name="Onodera N."/>
            <person name="Petersen B.L."/>
            <person name="Pils B."/>
            <person name="Prigge M."/>
            <person name="Rensing S.A."/>
            <person name="Riano-Pachon D.M."/>
            <person name="Roberts A.W."/>
            <person name="Sato Y."/>
            <person name="Scheller H.V."/>
            <person name="Schulz B."/>
            <person name="Schulz C."/>
            <person name="Shakirov E.V."/>
            <person name="Shibagaki N."/>
            <person name="Shinohara N."/>
            <person name="Shippen D.E."/>
            <person name="Soerensen I."/>
            <person name="Sotooka R."/>
            <person name="Sugimoto N."/>
            <person name="Sugita M."/>
            <person name="Sumikawa N."/>
            <person name="Tanurdzic M."/>
            <person name="Theissen G."/>
            <person name="Ulvskov P."/>
            <person name="Wakazuki S."/>
            <person name="Weng J.K."/>
            <person name="Willats W.W."/>
            <person name="Wipf D."/>
            <person name="Wolf P.G."/>
            <person name="Yang L."/>
            <person name="Zimmer A.D."/>
            <person name="Zhu Q."/>
            <person name="Mitros T."/>
            <person name="Hellsten U."/>
            <person name="Loque D."/>
            <person name="Otillar R."/>
            <person name="Salamov A."/>
            <person name="Schmutz J."/>
            <person name="Shapiro H."/>
            <person name="Lindquist E."/>
            <person name="Lucas S."/>
            <person name="Rokhsar D."/>
            <person name="Grigoriev I.V."/>
        </authorList>
    </citation>
    <scope>NUCLEOTIDE SEQUENCE [LARGE SCALE GENOMIC DNA]</scope>
</reference>
<name>D8SDF5_SELML</name>
<dbReference type="InterPro" id="IPR036249">
    <property type="entry name" value="Thioredoxin-like_sf"/>
</dbReference>
<gene>
    <name evidence="1" type="ORF">SELMODRAFT_57486</name>
</gene>
<dbReference type="PANTHER" id="PTHR36057">
    <property type="match status" value="1"/>
</dbReference>
<feature type="non-terminal residue" evidence="1">
    <location>
        <position position="1"/>
    </location>
</feature>
<dbReference type="PANTHER" id="PTHR36057:SF1">
    <property type="entry name" value="LIPOPROTEIN LIPID ATTACHMENT SITE-LIKE PROTEIN, PUTATIVE (DUF1223)-RELATED"/>
    <property type="match status" value="1"/>
</dbReference>
<dbReference type="KEGG" id="smo:SELMODRAFT_57486"/>
<dbReference type="Pfam" id="PF06764">
    <property type="entry name" value="DUF1223"/>
    <property type="match status" value="1"/>
</dbReference>
<proteinExistence type="predicted"/>
<protein>
    <recommendedName>
        <fullName evidence="3">DUF1223 domain-containing protein</fullName>
    </recommendedName>
</protein>
<dbReference type="Proteomes" id="UP000001514">
    <property type="component" value="Unassembled WGS sequence"/>
</dbReference>
<feature type="non-terminal residue" evidence="1">
    <location>
        <position position="234"/>
    </location>
</feature>
<dbReference type="InParanoid" id="D8SDF5"/>